<organism evidence="1 2">
    <name type="scientific">Syntrophus gentianae</name>
    <dbReference type="NCBI Taxonomy" id="43775"/>
    <lineage>
        <taxon>Bacteria</taxon>
        <taxon>Pseudomonadati</taxon>
        <taxon>Thermodesulfobacteriota</taxon>
        <taxon>Syntrophia</taxon>
        <taxon>Syntrophales</taxon>
        <taxon>Syntrophaceae</taxon>
        <taxon>Syntrophus</taxon>
    </lineage>
</organism>
<dbReference type="Proteomes" id="UP000198744">
    <property type="component" value="Unassembled WGS sequence"/>
</dbReference>
<gene>
    <name evidence="1" type="ORF">SAMN04489760_1033</name>
</gene>
<accession>A0A1H7V4X4</accession>
<name>A0A1H7V4X4_9BACT</name>
<evidence type="ECO:0000313" key="2">
    <source>
        <dbReference type="Proteomes" id="UP000198744"/>
    </source>
</evidence>
<protein>
    <submittedName>
        <fullName evidence="1">3-oxoacyl-[acyl-carrier-protein] synthase II</fullName>
    </submittedName>
</protein>
<dbReference type="AlphaFoldDB" id="A0A1H7V4X4"/>
<dbReference type="STRING" id="43775.SAMN04489760_1033"/>
<evidence type="ECO:0000313" key="1">
    <source>
        <dbReference type="EMBL" id="SEM03865.1"/>
    </source>
</evidence>
<dbReference type="Gene3D" id="3.40.47.10">
    <property type="match status" value="1"/>
</dbReference>
<sequence>MQSPAVPLFESGRDTLLHRKEFPQPCPAQVDLMFFQSPSQDLNSLVSQHRNEQVPIGPLFLAVKNRSQSQLGHAMGASSTIETVLALEGMGRNTVLPTINYLPDPDIPLESISETALSAPQEFLLKNAFGFGGCNSCIVFHRKA</sequence>
<dbReference type="SUPFAM" id="SSF53901">
    <property type="entry name" value="Thiolase-like"/>
    <property type="match status" value="1"/>
</dbReference>
<dbReference type="InterPro" id="IPR016039">
    <property type="entry name" value="Thiolase-like"/>
</dbReference>
<keyword evidence="2" id="KW-1185">Reference proteome</keyword>
<dbReference type="GO" id="GO:0016746">
    <property type="term" value="F:acyltransferase activity"/>
    <property type="evidence" value="ECO:0007669"/>
    <property type="project" value="InterPro"/>
</dbReference>
<reference evidence="1 2" key="1">
    <citation type="submission" date="2016-10" db="EMBL/GenBank/DDBJ databases">
        <authorList>
            <person name="de Groot N.N."/>
        </authorList>
    </citation>
    <scope>NUCLEOTIDE SEQUENCE [LARGE SCALE GENOMIC DNA]</scope>
    <source>
        <strain evidence="1 2">DSM 8423</strain>
    </source>
</reference>
<proteinExistence type="predicted"/>
<dbReference type="EMBL" id="FOBS01000003">
    <property type="protein sequence ID" value="SEM03865.1"/>
    <property type="molecule type" value="Genomic_DNA"/>
</dbReference>